<accession>A0A0L1JAQ1</accession>
<dbReference type="Proteomes" id="UP000037505">
    <property type="component" value="Unassembled WGS sequence"/>
</dbReference>
<dbReference type="OrthoDB" id="4249675at2759"/>
<comment type="caution">
    <text evidence="1">The sequence shown here is derived from an EMBL/GenBank/DDBJ whole genome shotgun (WGS) entry which is preliminary data.</text>
</comment>
<protein>
    <submittedName>
        <fullName evidence="1">Uncharacterized protein</fullName>
    </submittedName>
</protein>
<dbReference type="RefSeq" id="XP_015409406.1">
    <property type="nucleotide sequence ID" value="XM_015548495.1"/>
</dbReference>
<gene>
    <name evidence="1" type="ORF">ANOM_003238</name>
</gene>
<dbReference type="EMBL" id="JNOM01000051">
    <property type="protein sequence ID" value="KNG88483.1"/>
    <property type="molecule type" value="Genomic_DNA"/>
</dbReference>
<keyword evidence="2" id="KW-1185">Reference proteome</keyword>
<proteinExistence type="predicted"/>
<sequence length="185" mass="21236">MRIIDVLTTVANNGTTSFTRLYRTKSERTPVPIDKILKTPSAYRFVFQNPLDLHKLLEDPDPASVAICQGMKMLRLDFLQPFADNKLYFMEAMDEDAKSVDLRALMENWRNACRNIPRQHGLEELTFDVSSANELCKLRITCRTIQLISTTLVLKAAQNLRCWIQGAGNSNHMQMRHVHKSLVSR</sequence>
<evidence type="ECO:0000313" key="2">
    <source>
        <dbReference type="Proteomes" id="UP000037505"/>
    </source>
</evidence>
<organism evidence="1 2">
    <name type="scientific">Aspergillus nomiae NRRL (strain ATCC 15546 / NRRL 13137 / CBS 260.88 / M93)</name>
    <dbReference type="NCBI Taxonomy" id="1509407"/>
    <lineage>
        <taxon>Eukaryota</taxon>
        <taxon>Fungi</taxon>
        <taxon>Dikarya</taxon>
        <taxon>Ascomycota</taxon>
        <taxon>Pezizomycotina</taxon>
        <taxon>Eurotiomycetes</taxon>
        <taxon>Eurotiomycetidae</taxon>
        <taxon>Eurotiales</taxon>
        <taxon>Aspergillaceae</taxon>
        <taxon>Aspergillus</taxon>
        <taxon>Aspergillus subgen. Circumdati</taxon>
    </lineage>
</organism>
<reference evidence="1 2" key="1">
    <citation type="submission" date="2014-06" db="EMBL/GenBank/DDBJ databases">
        <title>The Genome of the Aflatoxigenic Filamentous Fungus Aspergillus nomius.</title>
        <authorList>
            <person name="Moore M.G."/>
            <person name="Shannon B.M."/>
            <person name="Brian M.M."/>
        </authorList>
    </citation>
    <scope>NUCLEOTIDE SEQUENCE [LARGE SCALE GENOMIC DNA]</scope>
    <source>
        <strain evidence="1 2">NRRL 13137</strain>
    </source>
</reference>
<dbReference type="GeneID" id="26805042"/>
<name>A0A0L1JAQ1_ASPN3</name>
<evidence type="ECO:0000313" key="1">
    <source>
        <dbReference type="EMBL" id="KNG88483.1"/>
    </source>
</evidence>
<dbReference type="AlphaFoldDB" id="A0A0L1JAQ1"/>